<organism evidence="1 2">
    <name type="scientific">Hypsibius exemplaris</name>
    <name type="common">Freshwater tardigrade</name>
    <dbReference type="NCBI Taxonomy" id="2072580"/>
    <lineage>
        <taxon>Eukaryota</taxon>
        <taxon>Metazoa</taxon>
        <taxon>Ecdysozoa</taxon>
        <taxon>Tardigrada</taxon>
        <taxon>Eutardigrada</taxon>
        <taxon>Parachela</taxon>
        <taxon>Hypsibioidea</taxon>
        <taxon>Hypsibiidae</taxon>
        <taxon>Hypsibius</taxon>
    </lineage>
</organism>
<dbReference type="Gene3D" id="3.90.70.10">
    <property type="entry name" value="Cysteine proteinases"/>
    <property type="match status" value="1"/>
</dbReference>
<feature type="non-terminal residue" evidence="1">
    <location>
        <position position="1"/>
    </location>
</feature>
<dbReference type="InterPro" id="IPR038765">
    <property type="entry name" value="Papain-like_cys_pep_sf"/>
</dbReference>
<gene>
    <name evidence="1" type="ORF">BV898_19701</name>
</gene>
<dbReference type="SUPFAM" id="SSF54001">
    <property type="entry name" value="Cysteine proteinases"/>
    <property type="match status" value="1"/>
</dbReference>
<sequence>TRAKASYLRFHCSHYCKSSTQYRRRNKTYKDSTLKRYEILQLPPYLILNMKRFNNNTFFVEKNTTIVKRCCWLQCPKRVGIYTTWHEQIPQRHF</sequence>
<dbReference type="OrthoDB" id="10263353at2759"/>
<accession>A0A9X6NLY2</accession>
<protein>
    <submittedName>
        <fullName evidence="1">Uncharacterized protein</fullName>
    </submittedName>
</protein>
<keyword evidence="2" id="KW-1185">Reference proteome</keyword>
<dbReference type="AlphaFoldDB" id="A0A9X6NLY2"/>
<reference evidence="2" key="1">
    <citation type="submission" date="2017-01" db="EMBL/GenBank/DDBJ databases">
        <title>Comparative genomics of anhydrobiosis in the tardigrade Hypsibius dujardini.</title>
        <authorList>
            <person name="Yoshida Y."/>
            <person name="Koutsovoulos G."/>
            <person name="Laetsch D."/>
            <person name="Stevens L."/>
            <person name="Kumar S."/>
            <person name="Horikawa D."/>
            <person name="Ishino K."/>
            <person name="Komine S."/>
            <person name="Tomita M."/>
            <person name="Blaxter M."/>
            <person name="Arakawa K."/>
        </authorList>
    </citation>
    <scope>NUCLEOTIDE SEQUENCE [LARGE SCALE GENOMIC DNA]</scope>
    <source>
        <strain evidence="2">Z151</strain>
    </source>
</reference>
<comment type="caution">
    <text evidence="1">The sequence shown here is derived from an EMBL/GenBank/DDBJ whole genome shotgun (WGS) entry which is preliminary data.</text>
</comment>
<evidence type="ECO:0000313" key="1">
    <source>
        <dbReference type="EMBL" id="OWA55318.1"/>
    </source>
</evidence>
<dbReference type="Proteomes" id="UP000192578">
    <property type="component" value="Unassembled WGS sequence"/>
</dbReference>
<name>A0A9X6NLY2_HYPEX</name>
<proteinExistence type="predicted"/>
<evidence type="ECO:0000313" key="2">
    <source>
        <dbReference type="Proteomes" id="UP000192578"/>
    </source>
</evidence>
<dbReference type="EMBL" id="MTYJ01000661">
    <property type="protein sequence ID" value="OWA55318.1"/>
    <property type="molecule type" value="Genomic_DNA"/>
</dbReference>